<keyword evidence="4" id="KW-0812">Transmembrane</keyword>
<keyword evidence="2" id="KW-0732">Signal</keyword>
<dbReference type="Proteomes" id="UP000887563">
    <property type="component" value="Unplaced"/>
</dbReference>
<keyword evidence="4" id="KW-0472">Membrane</keyword>
<keyword evidence="5" id="KW-1185">Reference proteome</keyword>
<keyword evidence="1" id="KW-0433">Leucine-rich repeat</keyword>
<evidence type="ECO:0000256" key="2">
    <source>
        <dbReference type="ARBA" id="ARBA00022729"/>
    </source>
</evidence>
<sequence length="704" mass="78390">MRSNIIERIDNISGKKGYTFRAIKKASIINKHLSGNRHKPSGIITRILIFTLFLFQTNAQCPTLQSPCRCAPSIYEPIAIICEKAGSLENALRAAQPARHLSIDSLSILDTALPSLPSNAFYGWTILRLVLNRNTLSHVLDGAFNGNLIDSLVELDLSENSLSQIGTQFSSLSQLRNLRKLYLNKNGISQLPTNLFAEFLSRETLLKLELRANHLTDQSFGTTLQQNNEGSSSVFSPLKNLQELSLETNQLTMIPSSALSVQKETLKNLNLGLNMIKDVPISALNFPQLSSLSLEFNGLSVIVPQAFQHVPKLEYLYLTGNKFPAWSSEMFRFIPELKTLGIGETPISVIPTNAFVHTPNLMRLEMSEAAVDTIEPGAFQRTPIIQAIVLNKNRLTRFIPELKTLGIGETPISVIPTNAFVHTPNLMRLEMSEAAVDTIEPGAFQRTPIIQAIVLNKNRLTRIRSDMFQGLQELYSLDLQGNRLEQVENKAFANLPALRHLDISYNLLQTLPMDTFEGTFEPTSDDRRVIYACENPWLCDSKLEWFRQMLRDNLDIDIDKPGCVAACGPSPNNCPPEGTPLRALDFCPSQEGTVEPMPLVGTALSLVGWIILVTIMTVLIISICLMALIRYGMSHRRKKIKDAEIEDEQRIMSSASAAASAYHGSTLPRNIYHPSSTVYGSPAGIDLDLPPAHNLEERHHHYFV</sequence>
<evidence type="ECO:0000313" key="5">
    <source>
        <dbReference type="Proteomes" id="UP000887563"/>
    </source>
</evidence>
<dbReference type="InterPro" id="IPR003591">
    <property type="entry name" value="Leu-rich_rpt_typical-subtyp"/>
</dbReference>
<dbReference type="PANTHER" id="PTHR24369">
    <property type="entry name" value="ANTIGEN BSP, PUTATIVE-RELATED"/>
    <property type="match status" value="1"/>
</dbReference>
<dbReference type="PANTHER" id="PTHR24369:SF210">
    <property type="entry name" value="CHAOPTIN-RELATED"/>
    <property type="match status" value="1"/>
</dbReference>
<dbReference type="Pfam" id="PF13855">
    <property type="entry name" value="LRR_8"/>
    <property type="match status" value="3"/>
</dbReference>
<feature type="transmembrane region" description="Helical" evidence="4">
    <location>
        <begin position="606"/>
        <end position="629"/>
    </location>
</feature>
<evidence type="ECO:0000256" key="1">
    <source>
        <dbReference type="ARBA" id="ARBA00022614"/>
    </source>
</evidence>
<dbReference type="GO" id="GO:0005886">
    <property type="term" value="C:plasma membrane"/>
    <property type="evidence" value="ECO:0007669"/>
    <property type="project" value="TreeGrafter"/>
</dbReference>
<dbReference type="SUPFAM" id="SSF52058">
    <property type="entry name" value="L domain-like"/>
    <property type="match status" value="2"/>
</dbReference>
<name>A0A914L8Y8_MELIC</name>
<reference evidence="6" key="1">
    <citation type="submission" date="2022-11" db="UniProtKB">
        <authorList>
            <consortium name="WormBaseParasite"/>
        </authorList>
    </citation>
    <scope>IDENTIFICATION</scope>
</reference>
<dbReference type="Gene3D" id="3.80.10.10">
    <property type="entry name" value="Ribonuclease Inhibitor"/>
    <property type="match status" value="4"/>
</dbReference>
<accession>A0A914L8Y8</accession>
<dbReference type="InterPro" id="IPR001611">
    <property type="entry name" value="Leu-rich_rpt"/>
</dbReference>
<evidence type="ECO:0000256" key="3">
    <source>
        <dbReference type="ARBA" id="ARBA00022737"/>
    </source>
</evidence>
<proteinExistence type="predicted"/>
<evidence type="ECO:0000313" key="6">
    <source>
        <dbReference type="WBParaSite" id="Minc3s00333g10413"/>
    </source>
</evidence>
<organism evidence="5 6">
    <name type="scientific">Meloidogyne incognita</name>
    <name type="common">Southern root-knot nematode worm</name>
    <name type="synonym">Oxyuris incognita</name>
    <dbReference type="NCBI Taxonomy" id="6306"/>
    <lineage>
        <taxon>Eukaryota</taxon>
        <taxon>Metazoa</taxon>
        <taxon>Ecdysozoa</taxon>
        <taxon>Nematoda</taxon>
        <taxon>Chromadorea</taxon>
        <taxon>Rhabditida</taxon>
        <taxon>Tylenchina</taxon>
        <taxon>Tylenchomorpha</taxon>
        <taxon>Tylenchoidea</taxon>
        <taxon>Meloidogynidae</taxon>
        <taxon>Meloidogyninae</taxon>
        <taxon>Meloidogyne</taxon>
        <taxon>Meloidogyne incognita group</taxon>
    </lineage>
</organism>
<dbReference type="FunFam" id="3.80.10.10:FF:001360">
    <property type="entry name" value="Uncharacterized protein"/>
    <property type="match status" value="1"/>
</dbReference>
<dbReference type="SMART" id="SM00365">
    <property type="entry name" value="LRR_SD22"/>
    <property type="match status" value="4"/>
</dbReference>
<keyword evidence="4" id="KW-1133">Transmembrane helix</keyword>
<dbReference type="AlphaFoldDB" id="A0A914L8Y8"/>
<dbReference type="InterPro" id="IPR026906">
    <property type="entry name" value="LRR_5"/>
</dbReference>
<dbReference type="InterPro" id="IPR032675">
    <property type="entry name" value="LRR_dom_sf"/>
</dbReference>
<keyword evidence="3" id="KW-0677">Repeat</keyword>
<dbReference type="PROSITE" id="PS51450">
    <property type="entry name" value="LRR"/>
    <property type="match status" value="1"/>
</dbReference>
<protein>
    <submittedName>
        <fullName evidence="6">Uncharacterized protein</fullName>
    </submittedName>
</protein>
<dbReference type="WBParaSite" id="Minc3s00333g10413">
    <property type="protein sequence ID" value="Minc3s00333g10413"/>
    <property type="gene ID" value="Minc3s00333g10413"/>
</dbReference>
<evidence type="ECO:0000256" key="4">
    <source>
        <dbReference type="SAM" id="Phobius"/>
    </source>
</evidence>
<dbReference type="SMART" id="SM00369">
    <property type="entry name" value="LRR_TYP"/>
    <property type="match status" value="10"/>
</dbReference>
<dbReference type="InterPro" id="IPR050541">
    <property type="entry name" value="LRR_TM_domain-containing"/>
</dbReference>
<dbReference type="Pfam" id="PF13306">
    <property type="entry name" value="LRR_5"/>
    <property type="match status" value="1"/>
</dbReference>